<sequence>MVKSMTGFGKSRKQGDGFTVNVEMKTVNHRFCEQLIKLPKQFLMIEEQIKKTISTCIHRGRAEVFIAVEGNALNNQKVEVDWLLLDRYHQLLTDIKNRYSIQQTITIDDLLQNKDCFQLVDAELNKEEIEKLILLAVEDAVLELDKMREKEGETLKKDILFLLESFKQSTSVLEKLAPQVIVSYREKIKARVESYLQDVLDESRLASEVAVFSEKADINEELIRLKSHLQQFHEIIEEKKMIGRKLDFLLQEMNREVNTIGSKANSAEIGKEVVEMKSYLEKIKEQIQNME</sequence>
<evidence type="ECO:0000256" key="4">
    <source>
        <dbReference type="ARBA" id="ARBA00022801"/>
    </source>
</evidence>
<comment type="caution">
    <text evidence="8">The sequence shown here is derived from an EMBL/GenBank/DDBJ whole genome shotgun (WGS) entry which is preliminary data.</text>
</comment>
<organism evidence="8 9">
    <name type="scientific">Niallia nealsonii</name>
    <dbReference type="NCBI Taxonomy" id="115979"/>
    <lineage>
        <taxon>Bacteria</taxon>
        <taxon>Bacillati</taxon>
        <taxon>Bacillota</taxon>
        <taxon>Bacilli</taxon>
        <taxon>Bacillales</taxon>
        <taxon>Bacillaceae</taxon>
        <taxon>Niallia</taxon>
    </lineage>
</organism>
<evidence type="ECO:0000259" key="6">
    <source>
        <dbReference type="Pfam" id="PF03755"/>
    </source>
</evidence>
<dbReference type="InterPro" id="IPR013527">
    <property type="entry name" value="YicC-like_N"/>
</dbReference>
<dbReference type="EMBL" id="PISE01000006">
    <property type="protein sequence ID" value="PKG25225.1"/>
    <property type="molecule type" value="Genomic_DNA"/>
</dbReference>
<keyword evidence="9" id="KW-1185">Reference proteome</keyword>
<gene>
    <name evidence="8" type="ORF">CWS01_02890</name>
</gene>
<feature type="domain" description="Endoribonuclease YicC-like N-terminal" evidence="6">
    <location>
        <begin position="2"/>
        <end position="157"/>
    </location>
</feature>
<dbReference type="GO" id="GO:0004521">
    <property type="term" value="F:RNA endonuclease activity"/>
    <property type="evidence" value="ECO:0007669"/>
    <property type="project" value="InterPro"/>
</dbReference>
<dbReference type="Proteomes" id="UP000233375">
    <property type="component" value="Unassembled WGS sequence"/>
</dbReference>
<dbReference type="NCBIfam" id="TIGR00255">
    <property type="entry name" value="YicC/YloC family endoribonuclease"/>
    <property type="match status" value="1"/>
</dbReference>
<evidence type="ECO:0000256" key="1">
    <source>
        <dbReference type="ARBA" id="ARBA00001968"/>
    </source>
</evidence>
<evidence type="ECO:0000256" key="2">
    <source>
        <dbReference type="ARBA" id="ARBA00022722"/>
    </source>
</evidence>
<evidence type="ECO:0000256" key="3">
    <source>
        <dbReference type="ARBA" id="ARBA00022759"/>
    </source>
</evidence>
<protein>
    <submittedName>
        <fullName evidence="8">YicC family protein</fullName>
    </submittedName>
</protein>
<reference evidence="8 9" key="1">
    <citation type="journal article" date="2003" name="Int. J. Syst. Evol. Microbiol.">
        <title>Bacillus nealsonii sp. nov., isolated from a spacecraft-assembly facility, whose spores are gamma-radiation resistant.</title>
        <authorList>
            <person name="Venkateswaran K."/>
            <person name="Kempf M."/>
            <person name="Chen F."/>
            <person name="Satomi M."/>
            <person name="Nicholson W."/>
            <person name="Kern R."/>
        </authorList>
    </citation>
    <scope>NUCLEOTIDE SEQUENCE [LARGE SCALE GENOMIC DNA]</scope>
    <source>
        <strain evidence="8 9">FO-92</strain>
    </source>
</reference>
<dbReference type="Pfam" id="PF08340">
    <property type="entry name" value="YicC-like_C"/>
    <property type="match status" value="1"/>
</dbReference>
<evidence type="ECO:0000259" key="7">
    <source>
        <dbReference type="Pfam" id="PF08340"/>
    </source>
</evidence>
<evidence type="ECO:0000313" key="9">
    <source>
        <dbReference type="Proteomes" id="UP000233375"/>
    </source>
</evidence>
<accession>A0A2N0Z6S8</accession>
<dbReference type="RefSeq" id="WP_101175544.1">
    <property type="nucleotide sequence ID" value="NZ_PISE01000006.1"/>
</dbReference>
<dbReference type="Pfam" id="PF03755">
    <property type="entry name" value="YicC-like_N"/>
    <property type="match status" value="1"/>
</dbReference>
<feature type="domain" description="Endoribonuclease YicC-like C-terminal" evidence="7">
    <location>
        <begin position="174"/>
        <end position="291"/>
    </location>
</feature>
<evidence type="ECO:0000256" key="5">
    <source>
        <dbReference type="ARBA" id="ARBA00035648"/>
    </source>
</evidence>
<name>A0A2N0Z6S8_9BACI</name>
<proteinExistence type="inferred from homology"/>
<dbReference type="AlphaFoldDB" id="A0A2N0Z6S8"/>
<keyword evidence="4" id="KW-0378">Hydrolase</keyword>
<dbReference type="GO" id="GO:0016787">
    <property type="term" value="F:hydrolase activity"/>
    <property type="evidence" value="ECO:0007669"/>
    <property type="project" value="UniProtKB-KW"/>
</dbReference>
<dbReference type="PANTHER" id="PTHR30636:SF3">
    <property type="entry name" value="UPF0701 PROTEIN YICC"/>
    <property type="match status" value="1"/>
</dbReference>
<dbReference type="InterPro" id="IPR013551">
    <property type="entry name" value="YicC-like_C"/>
</dbReference>
<keyword evidence="2" id="KW-0540">Nuclease</keyword>
<comment type="similarity">
    <text evidence="5">Belongs to the YicC/YloC family.</text>
</comment>
<keyword evidence="3" id="KW-0255">Endonuclease</keyword>
<evidence type="ECO:0000313" key="8">
    <source>
        <dbReference type="EMBL" id="PKG25225.1"/>
    </source>
</evidence>
<dbReference type="PANTHER" id="PTHR30636">
    <property type="entry name" value="UPF0701 PROTEIN YICC"/>
    <property type="match status" value="1"/>
</dbReference>
<comment type="cofactor">
    <cofactor evidence="1">
        <name>a divalent metal cation</name>
        <dbReference type="ChEBI" id="CHEBI:60240"/>
    </cofactor>
</comment>
<dbReference type="InterPro" id="IPR005229">
    <property type="entry name" value="YicC/YloC-like"/>
</dbReference>
<dbReference type="OrthoDB" id="9771229at2"/>